<dbReference type="KEGG" id="aez:C3E78_08325"/>
<evidence type="ECO:0000313" key="1">
    <source>
        <dbReference type="EMBL" id="AWB92204.1"/>
    </source>
</evidence>
<name>A0A2S0WLR2_9ACTN</name>
<proteinExistence type="predicted"/>
<organism evidence="1 2">
    <name type="scientific">Aeromicrobium chenweiae</name>
    <dbReference type="NCBI Taxonomy" id="2079793"/>
    <lineage>
        <taxon>Bacteria</taxon>
        <taxon>Bacillati</taxon>
        <taxon>Actinomycetota</taxon>
        <taxon>Actinomycetes</taxon>
        <taxon>Propionibacteriales</taxon>
        <taxon>Nocardioidaceae</taxon>
        <taxon>Aeromicrobium</taxon>
    </lineage>
</organism>
<sequence>MGGFSFEAKPVPLAESTMQVGFMGPYDGKEDPETLTFRSATAHLRNNSAGATATISVCLPRKSPDGGLAGGGAVHAPTLAEYCREARPVVSGTTLRWGTESVDGEFLVLTMNPTQPGAAEVDSVTFEYKRDAAHGGQSGVERVDGLRYVVRAS</sequence>
<dbReference type="EMBL" id="CP026952">
    <property type="protein sequence ID" value="AWB92204.1"/>
    <property type="molecule type" value="Genomic_DNA"/>
</dbReference>
<dbReference type="Proteomes" id="UP000244384">
    <property type="component" value="Chromosome"/>
</dbReference>
<protein>
    <submittedName>
        <fullName evidence="1">Uncharacterized protein</fullName>
    </submittedName>
</protein>
<reference evidence="2" key="1">
    <citation type="submission" date="2018-01" db="EMBL/GenBank/DDBJ databases">
        <authorList>
            <person name="Li J."/>
        </authorList>
    </citation>
    <scope>NUCLEOTIDE SEQUENCE [LARGE SCALE GENOMIC DNA]</scope>
    <source>
        <strain evidence="2">592</strain>
    </source>
</reference>
<evidence type="ECO:0000313" key="2">
    <source>
        <dbReference type="Proteomes" id="UP000244384"/>
    </source>
</evidence>
<dbReference type="AlphaFoldDB" id="A0A2S0WLR2"/>
<accession>A0A2S0WLR2</accession>
<gene>
    <name evidence="1" type="ORF">C3E78_08325</name>
</gene>
<keyword evidence="2" id="KW-1185">Reference proteome</keyword>